<accession>A0ABY7F5R9</accession>
<reference evidence="10" key="1">
    <citation type="submission" date="2022-11" db="EMBL/GenBank/DDBJ databases">
        <title>Centuries of genome instability and evolution in soft-shell clam transmissible cancer (bioRxiv).</title>
        <authorList>
            <person name="Hart S.F.M."/>
            <person name="Yonemitsu M.A."/>
            <person name="Giersch R.M."/>
            <person name="Beal B.F."/>
            <person name="Arriagada G."/>
            <person name="Davis B.W."/>
            <person name="Ostrander E.A."/>
            <person name="Goff S.P."/>
            <person name="Metzger M.J."/>
        </authorList>
    </citation>
    <scope>NUCLEOTIDE SEQUENCE</scope>
    <source>
        <strain evidence="10">MELC-2E11</strain>
        <tissue evidence="10">Siphon/mantle</tissue>
    </source>
</reference>
<name>A0ABY7F5R9_MYAAR</name>
<evidence type="ECO:0000256" key="5">
    <source>
        <dbReference type="PROSITE-ProRule" id="PRU00043"/>
    </source>
</evidence>
<feature type="signal peptide" evidence="8">
    <location>
        <begin position="1"/>
        <end position="21"/>
    </location>
</feature>
<evidence type="ECO:0000256" key="7">
    <source>
        <dbReference type="SAM" id="Phobius"/>
    </source>
</evidence>
<keyword evidence="7" id="KW-0472">Membrane</keyword>
<feature type="chain" id="PRO_5047273406" description="Cadherin domain-containing protein" evidence="8">
    <location>
        <begin position="22"/>
        <end position="807"/>
    </location>
</feature>
<keyword evidence="4" id="KW-0325">Glycoprotein</keyword>
<evidence type="ECO:0000313" key="10">
    <source>
        <dbReference type="EMBL" id="WAR16144.1"/>
    </source>
</evidence>
<evidence type="ECO:0000256" key="2">
    <source>
        <dbReference type="ARBA" id="ARBA00022692"/>
    </source>
</evidence>
<feature type="region of interest" description="Disordered" evidence="6">
    <location>
        <begin position="750"/>
        <end position="778"/>
    </location>
</feature>
<evidence type="ECO:0000259" key="9">
    <source>
        <dbReference type="PROSITE" id="PS50268"/>
    </source>
</evidence>
<protein>
    <recommendedName>
        <fullName evidence="9">Cadherin domain-containing protein</fullName>
    </recommendedName>
</protein>
<keyword evidence="5" id="KW-0106">Calcium</keyword>
<dbReference type="EMBL" id="CP111021">
    <property type="protein sequence ID" value="WAR16144.1"/>
    <property type="molecule type" value="Genomic_DNA"/>
</dbReference>
<feature type="domain" description="Cadherin" evidence="9">
    <location>
        <begin position="297"/>
        <end position="377"/>
    </location>
</feature>
<feature type="compositionally biased region" description="Basic and acidic residues" evidence="6">
    <location>
        <begin position="752"/>
        <end position="777"/>
    </location>
</feature>
<dbReference type="CDD" id="cd11304">
    <property type="entry name" value="Cadherin_repeat"/>
    <property type="match status" value="1"/>
</dbReference>
<dbReference type="InterPro" id="IPR015919">
    <property type="entry name" value="Cadherin-like_sf"/>
</dbReference>
<evidence type="ECO:0000256" key="4">
    <source>
        <dbReference type="ARBA" id="ARBA00023180"/>
    </source>
</evidence>
<keyword evidence="3 7" id="KW-1133">Transmembrane helix</keyword>
<feature type="compositionally biased region" description="Low complexity" evidence="6">
    <location>
        <begin position="34"/>
        <end position="47"/>
    </location>
</feature>
<feature type="region of interest" description="Disordered" evidence="6">
    <location>
        <begin position="28"/>
        <end position="47"/>
    </location>
</feature>
<gene>
    <name evidence="10" type="ORF">MAR_030738</name>
</gene>
<evidence type="ECO:0000256" key="6">
    <source>
        <dbReference type="SAM" id="MobiDB-lite"/>
    </source>
</evidence>
<evidence type="ECO:0000256" key="8">
    <source>
        <dbReference type="SAM" id="SignalP"/>
    </source>
</evidence>
<dbReference type="SUPFAM" id="SSF49313">
    <property type="entry name" value="Cadherin-like"/>
    <property type="match status" value="2"/>
</dbReference>
<dbReference type="InterPro" id="IPR050174">
    <property type="entry name" value="Protocadherin/Cadherin-CA"/>
</dbReference>
<comment type="subcellular location">
    <subcellularLocation>
        <location evidence="1">Membrane</location>
        <topology evidence="1">Single-pass membrane protein</topology>
    </subcellularLocation>
</comment>
<feature type="transmembrane region" description="Helical" evidence="7">
    <location>
        <begin position="649"/>
        <end position="671"/>
    </location>
</feature>
<dbReference type="PANTHER" id="PTHR24028">
    <property type="entry name" value="CADHERIN-87A"/>
    <property type="match status" value="1"/>
</dbReference>
<evidence type="ECO:0000313" key="11">
    <source>
        <dbReference type="Proteomes" id="UP001164746"/>
    </source>
</evidence>
<organism evidence="10 11">
    <name type="scientific">Mya arenaria</name>
    <name type="common">Soft-shell clam</name>
    <dbReference type="NCBI Taxonomy" id="6604"/>
    <lineage>
        <taxon>Eukaryota</taxon>
        <taxon>Metazoa</taxon>
        <taxon>Spiralia</taxon>
        <taxon>Lophotrochozoa</taxon>
        <taxon>Mollusca</taxon>
        <taxon>Bivalvia</taxon>
        <taxon>Autobranchia</taxon>
        <taxon>Heteroconchia</taxon>
        <taxon>Euheterodonta</taxon>
        <taxon>Imparidentia</taxon>
        <taxon>Neoheterodontei</taxon>
        <taxon>Myida</taxon>
        <taxon>Myoidea</taxon>
        <taxon>Myidae</taxon>
        <taxon>Mya</taxon>
    </lineage>
</organism>
<keyword evidence="2 7" id="KW-0812">Transmembrane</keyword>
<dbReference type="Proteomes" id="UP001164746">
    <property type="component" value="Chromosome 10"/>
</dbReference>
<evidence type="ECO:0000256" key="1">
    <source>
        <dbReference type="ARBA" id="ARBA00004167"/>
    </source>
</evidence>
<sequence>MDFYFNEIVIFLVIFIVYTNGQGPDCTGQVLGEPNPTTTGTTTGPNTDRSYVMRGASMKVPCCGVISEWRFATAAAGDLSAQVLRQDAGNSYTVMGENIYTGAVAGTATRYSIGTSAQVSVEQNFEIGWHSSSTDAVALETNAAYTMGAVNFAGKTAEGGTVALPNTLVNGERWMFGAVLSSTTKTISSTSAAATVVHSLTPTDDNPDDIAALTVTLSPASTMFDLVGNDYTVFYDPTPGAALNYDLIPLYSLFIVCNDGQSDSAVKELQISITPNEPPVPDIPAKITVSAATTNAGDLVHTVTATDPENDKMNFTMDCGGCPFIMLKNGEIHATENLNSHRTSPYVATINVTDPYNNVGPTSMTIEIIDINTPPTLVQPTEVLPDYDQISVAEHTDEGDPNPVGTVTSVFTASGSDADGDPLVYEMEFVNGQGEQLYDFDPDKLSRQGLLTTYVNIRTFDGREYSEYRQLEITVTDVNETPTFNQSSPLTLECPLFDVTDEDNYDTRQYDIDCGGIGYFHIPGTTKLTWAAFDVVTCTITVYDKEGLSATTTLEITIHEEDDNPPVLDKTAYTYSITNDTTAGAMFGNVDATDIDSSALMRMGCHTDVSPVTVTITDVPPTTTAATTTTVLPANFNNISSFLDDTGNLAWLIPAVILGALMLGLLGYMCFRCCANPALCASLCRGRCFGGGKGFRRARAAPRTVVRRAAPPTRTVVRRVEPVKMVRRVESVQMVRRAVTPVKVVKQPLPETPKKESSSMFDCFKRKPKPPEVKTADGNRSWHLWNHTDFKQQDSYLLSTNSMSNPF</sequence>
<keyword evidence="8" id="KW-0732">Signal</keyword>
<dbReference type="InterPro" id="IPR002126">
    <property type="entry name" value="Cadherin-like_dom"/>
</dbReference>
<keyword evidence="11" id="KW-1185">Reference proteome</keyword>
<evidence type="ECO:0000256" key="3">
    <source>
        <dbReference type="ARBA" id="ARBA00022989"/>
    </source>
</evidence>
<proteinExistence type="predicted"/>
<dbReference type="PROSITE" id="PS50268">
    <property type="entry name" value="CADHERIN_2"/>
    <property type="match status" value="1"/>
</dbReference>
<dbReference type="Gene3D" id="2.60.40.60">
    <property type="entry name" value="Cadherins"/>
    <property type="match status" value="1"/>
</dbReference>
<dbReference type="PANTHER" id="PTHR24028:SF328">
    <property type="entry name" value="CADHERIN-3"/>
    <property type="match status" value="1"/>
</dbReference>